<feature type="domain" description="Photolyase/cryptochrome alpha/beta" evidence="9">
    <location>
        <begin position="4"/>
        <end position="144"/>
    </location>
</feature>
<feature type="binding site" evidence="5">
    <location>
        <begin position="266"/>
        <end position="270"/>
    </location>
    <ligand>
        <name>FAD</name>
        <dbReference type="ChEBI" id="CHEBI:57692"/>
    </ligand>
</feature>
<keyword evidence="2 5" id="KW-0285">Flavoprotein</keyword>
<feature type="site" description="Electron transfer via tryptophanyl radical" evidence="6">
    <location>
        <position position="337"/>
    </location>
</feature>
<dbReference type="PANTHER" id="PTHR11455">
    <property type="entry name" value="CRYPTOCHROME"/>
    <property type="match status" value="1"/>
</dbReference>
<feature type="site" description="Electron transfer via tryptophanyl radical" evidence="6">
    <location>
        <position position="413"/>
    </location>
</feature>
<name>L1JSA3_GUITC</name>
<accession>L1JSA3</accession>
<gene>
    <name evidence="10" type="primary">DASH</name>
    <name evidence="10" type="synonym">PHR1</name>
    <name evidence="10" type="ORF">GUITHDRAFT_157189</name>
</gene>
<dbReference type="InterPro" id="IPR014133">
    <property type="entry name" value="Cry_DASH"/>
</dbReference>
<feature type="site" description="Electron transfer via tryptophanyl radical" evidence="6">
    <location>
        <position position="390"/>
    </location>
</feature>
<feature type="binding site" evidence="5">
    <location>
        <position position="253"/>
    </location>
    <ligand>
        <name>FAD</name>
        <dbReference type="ChEBI" id="CHEBI:57692"/>
    </ligand>
</feature>
<dbReference type="SUPFAM" id="SSF52425">
    <property type="entry name" value="Cryptochrome/photolyase, N-terminal domain"/>
    <property type="match status" value="1"/>
</dbReference>
<evidence type="ECO:0000256" key="3">
    <source>
        <dbReference type="ARBA" id="ARBA00022827"/>
    </source>
</evidence>
<feature type="binding site" evidence="5">
    <location>
        <begin position="403"/>
        <end position="405"/>
    </location>
    <ligand>
        <name>FAD</name>
        <dbReference type="ChEBI" id="CHEBI:57692"/>
    </ligand>
</feature>
<dbReference type="GO" id="GO:0003677">
    <property type="term" value="F:DNA binding"/>
    <property type="evidence" value="ECO:0007669"/>
    <property type="project" value="TreeGrafter"/>
</dbReference>
<dbReference type="NCBIfam" id="TIGR02765">
    <property type="entry name" value="crypto_DASH"/>
    <property type="match status" value="1"/>
</dbReference>
<dbReference type="GO" id="GO:0000719">
    <property type="term" value="P:photoreactive repair"/>
    <property type="evidence" value="ECO:0007669"/>
    <property type="project" value="TreeGrafter"/>
</dbReference>
<dbReference type="PaxDb" id="55529-EKX51436"/>
<comment type="cofactor">
    <cofactor evidence="7">
        <name>(6R)-5,10-methylene-5,6,7,8-tetrahydrofolate</name>
        <dbReference type="ChEBI" id="CHEBI:15636"/>
    </cofactor>
    <text evidence="7">Binds 1 5,10-methenyltetrahydrofolate (MTHF) per subunit.</text>
</comment>
<keyword evidence="4 7" id="KW-0157">Chromophore</keyword>
<dbReference type="EnsemblProtists" id="EKX51436">
    <property type="protein sequence ID" value="EKX51436"/>
    <property type="gene ID" value="GUITHDRAFT_157189"/>
</dbReference>
<evidence type="ECO:0000256" key="8">
    <source>
        <dbReference type="SAM" id="MobiDB-lite"/>
    </source>
</evidence>
<evidence type="ECO:0000313" key="10">
    <source>
        <dbReference type="EMBL" id="EKX51436.1"/>
    </source>
</evidence>
<dbReference type="Proteomes" id="UP000011087">
    <property type="component" value="Unassembled WGS sequence"/>
</dbReference>
<dbReference type="Gene3D" id="3.40.50.620">
    <property type="entry name" value="HUPs"/>
    <property type="match status" value="1"/>
</dbReference>
<evidence type="ECO:0000256" key="2">
    <source>
        <dbReference type="ARBA" id="ARBA00022630"/>
    </source>
</evidence>
<comment type="similarity">
    <text evidence="1 7">Belongs to the DNA photolyase class-1 family.</text>
</comment>
<comment type="function">
    <text evidence="7">May have a photoreceptor function.</text>
</comment>
<comment type="cofactor">
    <cofactor evidence="5 7">
        <name>FAD</name>
        <dbReference type="ChEBI" id="CHEBI:57692"/>
    </cofactor>
    <text evidence="5 7">Binds 1 FAD per subunit.</text>
</comment>
<sequence>MSGGRVVLWFRNDLRLTDNVLIAEASKRFLASNSALSVLPVYCFDPRFFAQSQYGPRKTGVLRAKFLLESVADLKKRLQGVGSDLLVLSGKPEVIIPRLMQSGEDTTVLAQEEVTDEELRVDRAVKRAIAPLGGKLHLLWGHTLFHRDDLPYRQGLTDMPDVFTPFKEACERKSKVRKCFPYPVKGNLGVVPEDAKKLDEGLPSLESLGFSAQEVEGAAKPDPRSVLQFVGGESAGLDRIQHYIWKQDCLKDYFETRNGMIGADYSSKFSAWLAHGCISPRFIYEEVQRYESQRVKNKSTYWLIFELIWRDFFRYICMKHGNEVFKIGGIAHRSWKWEGEGEAFQRWVDGETGQPLVDANMRELKYTGFMSNRGRQNVASFLTQNLNVDWRLGAAYFEETLLDHDVTANWGNWMFAAGLSGGRINKFNILKQSKDYDEDGEYCRLWCPELRNVPVVKVHSPWQMSEKEQLDCNGQDVGQRAALPETRLREESR</sequence>
<dbReference type="KEGG" id="gtt:GUITHDRAFT_157189"/>
<dbReference type="GO" id="GO:0071949">
    <property type="term" value="F:FAD binding"/>
    <property type="evidence" value="ECO:0007669"/>
    <property type="project" value="TreeGrafter"/>
</dbReference>
<dbReference type="HOGENOM" id="CLU_010348_6_2_1"/>
<keyword evidence="12" id="KW-1185">Reference proteome</keyword>
<feature type="binding site" evidence="5">
    <location>
        <begin position="306"/>
        <end position="313"/>
    </location>
    <ligand>
        <name>FAD</name>
        <dbReference type="ChEBI" id="CHEBI:57692"/>
    </ligand>
</feature>
<dbReference type="PRINTS" id="PR00147">
    <property type="entry name" value="DNAPHOTLYASE"/>
</dbReference>
<dbReference type="STRING" id="905079.L1JSA3"/>
<dbReference type="Pfam" id="PF00875">
    <property type="entry name" value="DNA_photolyase"/>
    <property type="match status" value="1"/>
</dbReference>
<proteinExistence type="inferred from homology"/>
<dbReference type="PROSITE" id="PS00394">
    <property type="entry name" value="DNA_PHOTOLYASES_1_1"/>
    <property type="match status" value="1"/>
</dbReference>
<dbReference type="AlphaFoldDB" id="L1JSA3"/>
<dbReference type="InterPro" id="IPR036155">
    <property type="entry name" value="Crypto/Photolyase_N_sf"/>
</dbReference>
<dbReference type="InterPro" id="IPR014729">
    <property type="entry name" value="Rossmann-like_a/b/a_fold"/>
</dbReference>
<dbReference type="eggNOG" id="KOG0133">
    <property type="taxonomic scope" value="Eukaryota"/>
</dbReference>
<dbReference type="PROSITE" id="PS51645">
    <property type="entry name" value="PHR_CRY_ALPHA_BETA"/>
    <property type="match status" value="1"/>
</dbReference>
<feature type="region of interest" description="Disordered" evidence="8">
    <location>
        <begin position="469"/>
        <end position="493"/>
    </location>
</feature>
<reference evidence="12" key="2">
    <citation type="submission" date="2012-11" db="EMBL/GenBank/DDBJ databases">
        <authorList>
            <person name="Kuo A."/>
            <person name="Curtis B.A."/>
            <person name="Tanifuji G."/>
            <person name="Burki F."/>
            <person name="Gruber A."/>
            <person name="Irimia M."/>
            <person name="Maruyama S."/>
            <person name="Arias M.C."/>
            <person name="Ball S.G."/>
            <person name="Gile G.H."/>
            <person name="Hirakawa Y."/>
            <person name="Hopkins J.F."/>
            <person name="Rensing S.A."/>
            <person name="Schmutz J."/>
            <person name="Symeonidi A."/>
            <person name="Elias M."/>
            <person name="Eveleigh R.J."/>
            <person name="Herman E.K."/>
            <person name="Klute M.J."/>
            <person name="Nakayama T."/>
            <person name="Obornik M."/>
            <person name="Reyes-Prieto A."/>
            <person name="Armbrust E.V."/>
            <person name="Aves S.J."/>
            <person name="Beiko R.G."/>
            <person name="Coutinho P."/>
            <person name="Dacks J.B."/>
            <person name="Durnford D.G."/>
            <person name="Fast N.M."/>
            <person name="Green B.R."/>
            <person name="Grisdale C."/>
            <person name="Hempe F."/>
            <person name="Henrissat B."/>
            <person name="Hoppner M.P."/>
            <person name="Ishida K.-I."/>
            <person name="Kim E."/>
            <person name="Koreny L."/>
            <person name="Kroth P.G."/>
            <person name="Liu Y."/>
            <person name="Malik S.-B."/>
            <person name="Maier U.G."/>
            <person name="McRose D."/>
            <person name="Mock T."/>
            <person name="Neilson J.A."/>
            <person name="Onodera N.T."/>
            <person name="Poole A.M."/>
            <person name="Pritham E.J."/>
            <person name="Richards T.A."/>
            <person name="Rocap G."/>
            <person name="Roy S.W."/>
            <person name="Sarai C."/>
            <person name="Schaack S."/>
            <person name="Shirato S."/>
            <person name="Slamovits C.H."/>
            <person name="Spencer D.F."/>
            <person name="Suzuki S."/>
            <person name="Worden A.Z."/>
            <person name="Zauner S."/>
            <person name="Barry K."/>
            <person name="Bell C."/>
            <person name="Bharti A.K."/>
            <person name="Crow J.A."/>
            <person name="Grimwood J."/>
            <person name="Kramer R."/>
            <person name="Lindquist E."/>
            <person name="Lucas S."/>
            <person name="Salamov A."/>
            <person name="McFadden G.I."/>
            <person name="Lane C.E."/>
            <person name="Keeling P.J."/>
            <person name="Gray M.W."/>
            <person name="Grigoriev I.V."/>
            <person name="Archibald J.M."/>
        </authorList>
    </citation>
    <scope>NUCLEOTIDE SEQUENCE</scope>
    <source>
        <strain evidence="12">CCMP2712</strain>
    </source>
</reference>
<dbReference type="SUPFAM" id="SSF48173">
    <property type="entry name" value="Cryptochrome/photolyase FAD-binding domain"/>
    <property type="match status" value="1"/>
</dbReference>
<evidence type="ECO:0000256" key="7">
    <source>
        <dbReference type="RuleBase" id="RU367151"/>
    </source>
</evidence>
<organism evidence="10">
    <name type="scientific">Guillardia theta (strain CCMP2712)</name>
    <name type="common">Cryptophyte</name>
    <dbReference type="NCBI Taxonomy" id="905079"/>
    <lineage>
        <taxon>Eukaryota</taxon>
        <taxon>Cryptophyceae</taxon>
        <taxon>Pyrenomonadales</taxon>
        <taxon>Geminigeraceae</taxon>
        <taxon>Guillardia</taxon>
    </lineage>
</organism>
<evidence type="ECO:0000256" key="6">
    <source>
        <dbReference type="PIRSR" id="PIRSR602081-2"/>
    </source>
</evidence>
<dbReference type="InterPro" id="IPR002081">
    <property type="entry name" value="Cryptochrome/DNA_photolyase_1"/>
</dbReference>
<dbReference type="InterPro" id="IPR036134">
    <property type="entry name" value="Crypto/Photolyase_FAD-like_sf"/>
</dbReference>
<evidence type="ECO:0000256" key="5">
    <source>
        <dbReference type="PIRSR" id="PIRSR602081-1"/>
    </source>
</evidence>
<dbReference type="Gene3D" id="1.25.40.80">
    <property type="match status" value="1"/>
</dbReference>
<dbReference type="GO" id="GO:0003904">
    <property type="term" value="F:deoxyribodipyrimidine photo-lyase activity"/>
    <property type="evidence" value="ECO:0007669"/>
    <property type="project" value="TreeGrafter"/>
</dbReference>
<dbReference type="Pfam" id="PF03441">
    <property type="entry name" value="FAD_binding_7"/>
    <property type="match status" value="1"/>
</dbReference>
<dbReference type="InterPro" id="IPR006050">
    <property type="entry name" value="DNA_photolyase_N"/>
</dbReference>
<dbReference type="OrthoDB" id="435881at2759"/>
<evidence type="ECO:0000313" key="12">
    <source>
        <dbReference type="Proteomes" id="UP000011087"/>
    </source>
</evidence>
<keyword evidence="3 5" id="KW-0274">FAD</keyword>
<dbReference type="EMBL" id="JH992975">
    <property type="protein sequence ID" value="EKX51436.1"/>
    <property type="molecule type" value="Genomic_DNA"/>
</dbReference>
<evidence type="ECO:0000256" key="1">
    <source>
        <dbReference type="ARBA" id="ARBA00005862"/>
    </source>
</evidence>
<dbReference type="OMA" id="KFWRCGP"/>
<reference evidence="10 12" key="1">
    <citation type="journal article" date="2012" name="Nature">
        <title>Algal genomes reveal evolutionary mosaicism and the fate of nucleomorphs.</title>
        <authorList>
            <consortium name="DOE Joint Genome Institute"/>
            <person name="Curtis B.A."/>
            <person name="Tanifuji G."/>
            <person name="Burki F."/>
            <person name="Gruber A."/>
            <person name="Irimia M."/>
            <person name="Maruyama S."/>
            <person name="Arias M.C."/>
            <person name="Ball S.G."/>
            <person name="Gile G.H."/>
            <person name="Hirakawa Y."/>
            <person name="Hopkins J.F."/>
            <person name="Kuo A."/>
            <person name="Rensing S.A."/>
            <person name="Schmutz J."/>
            <person name="Symeonidi A."/>
            <person name="Elias M."/>
            <person name="Eveleigh R.J."/>
            <person name="Herman E.K."/>
            <person name="Klute M.J."/>
            <person name="Nakayama T."/>
            <person name="Obornik M."/>
            <person name="Reyes-Prieto A."/>
            <person name="Armbrust E.V."/>
            <person name="Aves S.J."/>
            <person name="Beiko R.G."/>
            <person name="Coutinho P."/>
            <person name="Dacks J.B."/>
            <person name="Durnford D.G."/>
            <person name="Fast N.M."/>
            <person name="Green B.R."/>
            <person name="Grisdale C.J."/>
            <person name="Hempel F."/>
            <person name="Henrissat B."/>
            <person name="Hoppner M.P."/>
            <person name="Ishida K."/>
            <person name="Kim E."/>
            <person name="Koreny L."/>
            <person name="Kroth P.G."/>
            <person name="Liu Y."/>
            <person name="Malik S.B."/>
            <person name="Maier U.G."/>
            <person name="McRose D."/>
            <person name="Mock T."/>
            <person name="Neilson J.A."/>
            <person name="Onodera N.T."/>
            <person name="Poole A.M."/>
            <person name="Pritham E.J."/>
            <person name="Richards T.A."/>
            <person name="Rocap G."/>
            <person name="Roy S.W."/>
            <person name="Sarai C."/>
            <person name="Schaack S."/>
            <person name="Shirato S."/>
            <person name="Slamovits C.H."/>
            <person name="Spencer D.F."/>
            <person name="Suzuki S."/>
            <person name="Worden A.Z."/>
            <person name="Zauner S."/>
            <person name="Barry K."/>
            <person name="Bell C."/>
            <person name="Bharti A.K."/>
            <person name="Crow J.A."/>
            <person name="Grimwood J."/>
            <person name="Kramer R."/>
            <person name="Lindquist E."/>
            <person name="Lucas S."/>
            <person name="Salamov A."/>
            <person name="McFadden G.I."/>
            <person name="Lane C.E."/>
            <person name="Keeling P.J."/>
            <person name="Gray M.W."/>
            <person name="Grigoriev I.V."/>
            <person name="Archibald J.M."/>
        </authorList>
    </citation>
    <scope>NUCLEOTIDE SEQUENCE</scope>
    <source>
        <strain evidence="10 12">CCMP2712</strain>
    </source>
</reference>
<reference evidence="11" key="3">
    <citation type="submission" date="2016-03" db="UniProtKB">
        <authorList>
            <consortium name="EnsemblProtists"/>
        </authorList>
    </citation>
    <scope>IDENTIFICATION</scope>
</reference>
<evidence type="ECO:0000259" key="9">
    <source>
        <dbReference type="PROSITE" id="PS51645"/>
    </source>
</evidence>
<dbReference type="PANTHER" id="PTHR11455:SF22">
    <property type="entry name" value="CRYPTOCHROME DASH"/>
    <property type="match status" value="1"/>
</dbReference>
<dbReference type="Gene3D" id="1.10.579.10">
    <property type="entry name" value="DNA Cyclobutane Dipyrimidine Photolyase, subunit A, domain 3"/>
    <property type="match status" value="1"/>
</dbReference>
<evidence type="ECO:0000256" key="4">
    <source>
        <dbReference type="ARBA" id="ARBA00022991"/>
    </source>
</evidence>
<evidence type="ECO:0000313" key="11">
    <source>
        <dbReference type="EnsemblProtists" id="EKX51436"/>
    </source>
</evidence>
<dbReference type="InterPro" id="IPR018394">
    <property type="entry name" value="DNA_photolyase_1_CS_C"/>
</dbReference>
<protein>
    <recommendedName>
        <fullName evidence="7">Cryptochrome DASH</fullName>
    </recommendedName>
</protein>
<dbReference type="InterPro" id="IPR005101">
    <property type="entry name" value="Cryptochr/Photolyase_FAD-bd"/>
</dbReference>